<evidence type="ECO:0000256" key="10">
    <source>
        <dbReference type="ARBA" id="ARBA00023128"/>
    </source>
</evidence>
<feature type="compositionally biased region" description="Pro residues" evidence="15">
    <location>
        <begin position="130"/>
        <end position="143"/>
    </location>
</feature>
<dbReference type="RefSeq" id="XP_007777822.1">
    <property type="nucleotide sequence ID" value="XM_007779632.1"/>
</dbReference>
<keyword evidence="8 13" id="KW-1133">Transmembrane helix</keyword>
<comment type="subunit">
    <text evidence="3 13">Component of the mitochondrial contact site and cristae organizing system (MICOS) complex.</text>
</comment>
<feature type="coiled-coil region" evidence="14">
    <location>
        <begin position="457"/>
        <end position="499"/>
    </location>
</feature>
<evidence type="ECO:0000313" key="17">
    <source>
        <dbReference type="Proteomes" id="UP000016924"/>
    </source>
</evidence>
<evidence type="ECO:0000256" key="7">
    <source>
        <dbReference type="ARBA" id="ARBA00022946"/>
    </source>
</evidence>
<dbReference type="EMBL" id="JH767559">
    <property type="protein sequence ID" value="EON62505.1"/>
    <property type="molecule type" value="Genomic_DNA"/>
</dbReference>
<feature type="region of interest" description="Disordered" evidence="15">
    <location>
        <begin position="22"/>
        <end position="147"/>
    </location>
</feature>
<evidence type="ECO:0000256" key="1">
    <source>
        <dbReference type="ARBA" id="ARBA00004434"/>
    </source>
</evidence>
<proteinExistence type="inferred from homology"/>
<evidence type="ECO:0000256" key="11">
    <source>
        <dbReference type="ARBA" id="ARBA00023136"/>
    </source>
</evidence>
<dbReference type="GeneID" id="19899039"/>
<dbReference type="PANTHER" id="PTHR15415:SF7">
    <property type="entry name" value="MICOS COMPLEX SUBUNIT MIC60"/>
    <property type="match status" value="1"/>
</dbReference>
<keyword evidence="9 14" id="KW-0175">Coiled coil</keyword>
<comment type="function">
    <text evidence="12">Component of the MICOS complex, a large protein complex of the mitochondrial inner membrane that plays crucial roles in the maintenance of crista junctions, inner membrane architecture, and formation of contact sites to the outer membrane. Plays a role in keeping cristae membranes connected to the inner boundary membrane. Also promotes protein import via the mitochondrial intermembrane space assembly (MIA) pathway.</text>
</comment>
<dbReference type="PANTHER" id="PTHR15415">
    <property type="entry name" value="MITOFILIN"/>
    <property type="match status" value="1"/>
</dbReference>
<gene>
    <name evidence="16" type="ORF">W97_01728</name>
</gene>
<feature type="compositionally biased region" description="Pro residues" evidence="15">
    <location>
        <begin position="107"/>
        <end position="121"/>
    </location>
</feature>
<evidence type="ECO:0000313" key="16">
    <source>
        <dbReference type="EMBL" id="EON62505.1"/>
    </source>
</evidence>
<dbReference type="GO" id="GO:0061617">
    <property type="term" value="C:MICOS complex"/>
    <property type="evidence" value="ECO:0007669"/>
    <property type="project" value="TreeGrafter"/>
</dbReference>
<keyword evidence="6 13" id="KW-0999">Mitochondrion inner membrane</keyword>
<evidence type="ECO:0000256" key="9">
    <source>
        <dbReference type="ARBA" id="ARBA00023054"/>
    </source>
</evidence>
<evidence type="ECO:0000256" key="12">
    <source>
        <dbReference type="ARBA" id="ARBA00025571"/>
    </source>
</evidence>
<dbReference type="STRING" id="1168221.R7YKT0"/>
<feature type="compositionally biased region" description="Basic and acidic residues" evidence="15">
    <location>
        <begin position="287"/>
        <end position="325"/>
    </location>
</feature>
<evidence type="ECO:0000256" key="15">
    <source>
        <dbReference type="SAM" id="MobiDB-lite"/>
    </source>
</evidence>
<dbReference type="eggNOG" id="KOG1854">
    <property type="taxonomic scope" value="Eukaryota"/>
</dbReference>
<feature type="compositionally biased region" description="Pro residues" evidence="15">
    <location>
        <begin position="357"/>
        <end position="375"/>
    </location>
</feature>
<feature type="compositionally biased region" description="Polar residues" evidence="15">
    <location>
        <begin position="226"/>
        <end position="236"/>
    </location>
</feature>
<feature type="compositionally biased region" description="Basic and acidic residues" evidence="15">
    <location>
        <begin position="240"/>
        <end position="266"/>
    </location>
</feature>
<feature type="transmembrane region" description="Helical" evidence="13">
    <location>
        <begin position="154"/>
        <end position="174"/>
    </location>
</feature>
<protein>
    <recommendedName>
        <fullName evidence="4 13">MICOS complex subunit MIC60</fullName>
    </recommendedName>
    <alternativeName>
        <fullName evidence="13">Mitofilin</fullName>
    </alternativeName>
</protein>
<evidence type="ECO:0000256" key="3">
    <source>
        <dbReference type="ARBA" id="ARBA00011875"/>
    </source>
</evidence>
<keyword evidence="11 13" id="KW-0472">Membrane</keyword>
<comment type="subcellular location">
    <subcellularLocation>
        <location evidence="1 13">Mitochondrion inner membrane</location>
        <topology evidence="1 13">Single-pass membrane protein</topology>
    </subcellularLocation>
</comment>
<dbReference type="Proteomes" id="UP000016924">
    <property type="component" value="Unassembled WGS sequence"/>
</dbReference>
<dbReference type="Pfam" id="PF09731">
    <property type="entry name" value="Mitofilin"/>
    <property type="match status" value="1"/>
</dbReference>
<dbReference type="GO" id="GO:0042407">
    <property type="term" value="P:cristae formation"/>
    <property type="evidence" value="ECO:0007669"/>
    <property type="project" value="TreeGrafter"/>
</dbReference>
<dbReference type="InterPro" id="IPR019133">
    <property type="entry name" value="MIC60"/>
</dbReference>
<dbReference type="OMA" id="RLDHQMQ"/>
<evidence type="ECO:0000256" key="6">
    <source>
        <dbReference type="ARBA" id="ARBA00022792"/>
    </source>
</evidence>
<evidence type="ECO:0000256" key="2">
    <source>
        <dbReference type="ARBA" id="ARBA00010877"/>
    </source>
</evidence>
<feature type="region of interest" description="Disordered" evidence="15">
    <location>
        <begin position="207"/>
        <end position="377"/>
    </location>
</feature>
<sequence length="753" mass="82300">MAARSAAKPNKQDLTKLRYQRYFADTKKPDDTTLPGTPPKINLDDVTAEPITTPVNPSTDPIATIPLENIPREPPSPEEVQATPPESVEATPSESVHTTSSDSVLATPPPSTSTPPTPLPPTGTGTSSVAPPPSGSPPPPPPAPKRKPRRFRRFLTAMLILSALGYGGSVYMALVNDNFHDFFTEYVPFGEDAVAYFEEREFRKRFPENTTPRRHEVRDDNKVKIPSNSGLSSRVTGESDPNKADLLSKGRHVSALEDNKIAKEQAKQNPEQAKPKDTVDSGGISADPKKDKDPAPKKEPAKSPSEKPAPKDKKDPGPSKPEPKPAAEPAKLPAERLNAASEPNKLSTEPSKSAVEPPKPAAEPPQPAPEPPKPVPAAQIDNLKVEGADEPVVQEVVKILNDIITVVNADNAGSKYSSTIDKAKGELGKVLSDITTMKATINKEAEDKIRASHTEFDAAAKELMRRLEAEMKEQEARWKDEYEAERQKLSETYDNKLRSELDTTKKVHEQRLKNELLEQAISLQRQCTESVRDRVETERGGRLSKLDELSSSVAELERLTAEWNSVVDANLKTQHLVVAVEAVRNALEAADRPKPFVDELVALKETARDDPVVNAAIASINPSAYQRGISTTSQLIDRFRLVAHEVRKAALLPENAGVASHAASLLLSKFMFRKDKGAIGLPVGNDVESVLARAELLLEEGNVDQAAREVNQLQGWAKVLCRDWLAEARRVLEVKQALDVITTEARLQSLLVD</sequence>
<feature type="compositionally biased region" description="Polar residues" evidence="15">
    <location>
        <begin position="90"/>
        <end position="104"/>
    </location>
</feature>
<keyword evidence="17" id="KW-1185">Reference proteome</keyword>
<evidence type="ECO:0000256" key="14">
    <source>
        <dbReference type="SAM" id="Coils"/>
    </source>
</evidence>
<keyword evidence="10 13" id="KW-0496">Mitochondrion</keyword>
<organism evidence="16 17">
    <name type="scientific">Coniosporium apollinis (strain CBS 100218)</name>
    <name type="common">Rock-inhabiting black yeast</name>
    <dbReference type="NCBI Taxonomy" id="1168221"/>
    <lineage>
        <taxon>Eukaryota</taxon>
        <taxon>Fungi</taxon>
        <taxon>Dikarya</taxon>
        <taxon>Ascomycota</taxon>
        <taxon>Pezizomycotina</taxon>
        <taxon>Dothideomycetes</taxon>
        <taxon>Dothideomycetes incertae sedis</taxon>
        <taxon>Coniosporium</taxon>
    </lineage>
</organism>
<comment type="similarity">
    <text evidence="2 13">Belongs to the MICOS complex subunit Mic60 family.</text>
</comment>
<keyword evidence="7" id="KW-0809">Transit peptide</keyword>
<accession>R7YKT0</accession>
<feature type="compositionally biased region" description="Basic and acidic residues" evidence="15">
    <location>
        <begin position="207"/>
        <end position="223"/>
    </location>
</feature>
<name>R7YKT0_CONA1</name>
<evidence type="ECO:0000256" key="13">
    <source>
        <dbReference type="RuleBase" id="RU363000"/>
    </source>
</evidence>
<evidence type="ECO:0000256" key="4">
    <source>
        <dbReference type="ARBA" id="ARBA00018116"/>
    </source>
</evidence>
<evidence type="ECO:0000256" key="5">
    <source>
        <dbReference type="ARBA" id="ARBA00022692"/>
    </source>
</evidence>
<dbReference type="OrthoDB" id="10261039at2759"/>
<reference evidence="17" key="1">
    <citation type="submission" date="2012-06" db="EMBL/GenBank/DDBJ databases">
        <title>The genome sequence of Coniosporium apollinis CBS 100218.</title>
        <authorList>
            <consortium name="The Broad Institute Genome Sequencing Platform"/>
            <person name="Cuomo C."/>
            <person name="Gorbushina A."/>
            <person name="Noack S."/>
            <person name="Walker B."/>
            <person name="Young S.K."/>
            <person name="Zeng Q."/>
            <person name="Gargeya S."/>
            <person name="Fitzgerald M."/>
            <person name="Haas B."/>
            <person name="Abouelleil A."/>
            <person name="Alvarado L."/>
            <person name="Arachchi H.M."/>
            <person name="Berlin A.M."/>
            <person name="Chapman S.B."/>
            <person name="Goldberg J."/>
            <person name="Griggs A."/>
            <person name="Gujja S."/>
            <person name="Hansen M."/>
            <person name="Howarth C."/>
            <person name="Imamovic A."/>
            <person name="Larimer J."/>
            <person name="McCowan C."/>
            <person name="Montmayeur A."/>
            <person name="Murphy C."/>
            <person name="Neiman D."/>
            <person name="Pearson M."/>
            <person name="Priest M."/>
            <person name="Roberts A."/>
            <person name="Saif S."/>
            <person name="Shea T."/>
            <person name="Sisk P."/>
            <person name="Sykes S."/>
            <person name="Wortman J."/>
            <person name="Nusbaum C."/>
            <person name="Birren B."/>
        </authorList>
    </citation>
    <scope>NUCLEOTIDE SEQUENCE [LARGE SCALE GENOMIC DNA]</scope>
    <source>
        <strain evidence="17">CBS 100218</strain>
    </source>
</reference>
<dbReference type="AlphaFoldDB" id="R7YKT0"/>
<keyword evidence="5 13" id="KW-0812">Transmembrane</keyword>
<dbReference type="HOGENOM" id="CLU_008024_1_2_1"/>
<evidence type="ECO:0000256" key="8">
    <source>
        <dbReference type="ARBA" id="ARBA00022989"/>
    </source>
</evidence>